<dbReference type="KEGG" id="mng:MNEG_9210"/>
<evidence type="ECO:0000313" key="4">
    <source>
        <dbReference type="EMBL" id="KIY98749.1"/>
    </source>
</evidence>
<proteinExistence type="predicted"/>
<dbReference type="PANTHER" id="PTHR13489:SF0">
    <property type="entry name" value="MINI-CHROMOSOME MAINTENANCE COMPLEX-BINDING PROTEIN"/>
    <property type="match status" value="1"/>
</dbReference>
<evidence type="ECO:0000256" key="2">
    <source>
        <dbReference type="ARBA" id="ARBA00023242"/>
    </source>
</evidence>
<keyword evidence="5" id="KW-1185">Reference proteome</keyword>
<dbReference type="RefSeq" id="XP_013897769.1">
    <property type="nucleotide sequence ID" value="XM_014042315.1"/>
</dbReference>
<dbReference type="GeneID" id="25742085"/>
<evidence type="ECO:0000313" key="5">
    <source>
        <dbReference type="Proteomes" id="UP000054498"/>
    </source>
</evidence>
<dbReference type="GO" id="GO:0005634">
    <property type="term" value="C:nucleus"/>
    <property type="evidence" value="ECO:0007669"/>
    <property type="project" value="UniProtKB-SubCell"/>
</dbReference>
<name>A0A0D2M5L8_9CHLO</name>
<feature type="compositionally biased region" description="Acidic residues" evidence="3">
    <location>
        <begin position="289"/>
        <end position="306"/>
    </location>
</feature>
<gene>
    <name evidence="4" type="ORF">MNEG_9210</name>
</gene>
<evidence type="ECO:0000256" key="3">
    <source>
        <dbReference type="SAM" id="MobiDB-lite"/>
    </source>
</evidence>
<dbReference type="OrthoDB" id="329666at2759"/>
<sequence>MSLEECIKQPLHVVQQIFAQHASGVPDAALGAITKHFERVLSSPAALQQVPCLTATSADNIASGTLVRFRGMVQDMLNPEYYLGAYKLPDGSWRTTQFSDAPPPDIDAARETRVWERRPLYCTRPASASGWAEARWTGLPPEPQTPSAAERAGKRGRQFNAEPQNQQQRGRDQGAAAKQPKVEPSPAPAAAAAGGQQAAQGDEQQRDQGAALQEAAGPTSLPGDCIVYLHGEGAEAFKLHDEIEVVGLLSVMPTLAAAAMRAERRAERRRQQQEREEGGGGRGGGMDVDGAEVEGEGGDGDGDGADDVWAGDAELGAHPPTSQALRLHAVLARRVAPREPPPRAPASLKPEELRASLGALRGAALRVLSGALGGDELAAEYVLAAALGCVHKRVDGTPHGHVHLNLTCAADSGEGPAPGRARRACGPLLCSSMAFAVPG</sequence>
<evidence type="ECO:0008006" key="6">
    <source>
        <dbReference type="Google" id="ProtNLM"/>
    </source>
</evidence>
<feature type="compositionally biased region" description="Low complexity" evidence="3">
    <location>
        <begin position="188"/>
        <end position="211"/>
    </location>
</feature>
<feature type="region of interest" description="Disordered" evidence="3">
    <location>
        <begin position="131"/>
        <end position="220"/>
    </location>
</feature>
<feature type="region of interest" description="Disordered" evidence="3">
    <location>
        <begin position="262"/>
        <end position="319"/>
    </location>
</feature>
<accession>A0A0D2M5L8</accession>
<reference evidence="4 5" key="1">
    <citation type="journal article" date="2013" name="BMC Genomics">
        <title>Reconstruction of the lipid metabolism for the microalga Monoraphidium neglectum from its genome sequence reveals characteristics suitable for biofuel production.</title>
        <authorList>
            <person name="Bogen C."/>
            <person name="Al-Dilaimi A."/>
            <person name="Albersmeier A."/>
            <person name="Wichmann J."/>
            <person name="Grundmann M."/>
            <person name="Rupp O."/>
            <person name="Lauersen K.J."/>
            <person name="Blifernez-Klassen O."/>
            <person name="Kalinowski J."/>
            <person name="Goesmann A."/>
            <person name="Mussgnug J.H."/>
            <person name="Kruse O."/>
        </authorList>
    </citation>
    <scope>NUCLEOTIDE SEQUENCE [LARGE SCALE GENOMIC DNA]</scope>
    <source>
        <strain evidence="4 5">SAG 48.87</strain>
    </source>
</reference>
<dbReference type="STRING" id="145388.A0A0D2M5L8"/>
<comment type="subcellular location">
    <subcellularLocation>
        <location evidence="1">Nucleus</location>
    </subcellularLocation>
</comment>
<protein>
    <recommendedName>
        <fullName evidence="6">Mini-chromosome maintenance complex-binding protein</fullName>
    </recommendedName>
</protein>
<keyword evidence="2" id="KW-0539">Nucleus</keyword>
<dbReference type="AlphaFoldDB" id="A0A0D2M5L8"/>
<dbReference type="InterPro" id="IPR019140">
    <property type="entry name" value="MCM_complex-bd"/>
</dbReference>
<dbReference type="EMBL" id="KK102075">
    <property type="protein sequence ID" value="KIY98749.1"/>
    <property type="molecule type" value="Genomic_DNA"/>
</dbReference>
<evidence type="ECO:0000256" key="1">
    <source>
        <dbReference type="ARBA" id="ARBA00004123"/>
    </source>
</evidence>
<feature type="compositionally biased region" description="Basic and acidic residues" evidence="3">
    <location>
        <begin position="262"/>
        <end position="279"/>
    </location>
</feature>
<dbReference type="GO" id="GO:0003682">
    <property type="term" value="F:chromatin binding"/>
    <property type="evidence" value="ECO:0007669"/>
    <property type="project" value="TreeGrafter"/>
</dbReference>
<dbReference type="GO" id="GO:0006261">
    <property type="term" value="P:DNA-templated DNA replication"/>
    <property type="evidence" value="ECO:0007669"/>
    <property type="project" value="TreeGrafter"/>
</dbReference>
<dbReference type="Proteomes" id="UP000054498">
    <property type="component" value="Unassembled WGS sequence"/>
</dbReference>
<dbReference type="PANTHER" id="PTHR13489">
    <property type="entry name" value="MINI-CHROMOSOME MAINTENANCE COMPLEX-BINDING PROTEIN"/>
    <property type="match status" value="1"/>
</dbReference>
<feature type="compositionally biased region" description="Low complexity" evidence="3">
    <location>
        <begin position="164"/>
        <end position="179"/>
    </location>
</feature>
<dbReference type="Pfam" id="PF09739">
    <property type="entry name" value="MCM_bind"/>
    <property type="match status" value="1"/>
</dbReference>
<organism evidence="4 5">
    <name type="scientific">Monoraphidium neglectum</name>
    <dbReference type="NCBI Taxonomy" id="145388"/>
    <lineage>
        <taxon>Eukaryota</taxon>
        <taxon>Viridiplantae</taxon>
        <taxon>Chlorophyta</taxon>
        <taxon>core chlorophytes</taxon>
        <taxon>Chlorophyceae</taxon>
        <taxon>CS clade</taxon>
        <taxon>Sphaeropleales</taxon>
        <taxon>Selenastraceae</taxon>
        <taxon>Monoraphidium</taxon>
    </lineage>
</organism>